<dbReference type="GO" id="GO:0005789">
    <property type="term" value="C:endoplasmic reticulum membrane"/>
    <property type="evidence" value="ECO:0007669"/>
    <property type="project" value="UniProtKB-SubCell"/>
</dbReference>
<dbReference type="GO" id="GO:0032266">
    <property type="term" value="F:phosphatidylinositol-3-phosphate binding"/>
    <property type="evidence" value="ECO:0007669"/>
    <property type="project" value="TreeGrafter"/>
</dbReference>
<reference evidence="13" key="1">
    <citation type="submission" date="2020-10" db="EMBL/GenBank/DDBJ databases">
        <authorList>
            <person name="Han B."/>
            <person name="Lu T."/>
            <person name="Zhao Q."/>
            <person name="Huang X."/>
            <person name="Zhao Y."/>
        </authorList>
    </citation>
    <scope>NUCLEOTIDE SEQUENCE</scope>
</reference>
<keyword evidence="7" id="KW-0072">Autophagy</keyword>
<evidence type="ECO:0000256" key="5">
    <source>
        <dbReference type="ARBA" id="ARBA00022448"/>
    </source>
</evidence>
<evidence type="ECO:0000256" key="12">
    <source>
        <dbReference type="SAM" id="MobiDB-lite"/>
    </source>
</evidence>
<evidence type="ECO:0000256" key="3">
    <source>
        <dbReference type="ARBA" id="ARBA00009714"/>
    </source>
</evidence>
<dbReference type="GO" id="GO:0006869">
    <property type="term" value="P:lipid transport"/>
    <property type="evidence" value="ECO:0007669"/>
    <property type="project" value="UniProtKB-KW"/>
</dbReference>
<evidence type="ECO:0000256" key="6">
    <source>
        <dbReference type="ARBA" id="ARBA00022824"/>
    </source>
</evidence>
<dbReference type="GO" id="GO:0000422">
    <property type="term" value="P:autophagy of mitochondrion"/>
    <property type="evidence" value="ECO:0007669"/>
    <property type="project" value="TreeGrafter"/>
</dbReference>
<comment type="subcellular location">
    <subcellularLocation>
        <location evidence="1">Endoplasmic reticulum membrane</location>
        <topology evidence="1">Peripheral membrane protein</topology>
    </subcellularLocation>
    <subcellularLocation>
        <location evidence="2">Preautophagosomal structure membrane</location>
        <topology evidence="2">Peripheral membrane protein</topology>
    </subcellularLocation>
</comment>
<name>A0A811SD86_9POAL</name>
<protein>
    <recommendedName>
        <fullName evidence="4">Autophagy-related protein 2</fullName>
    </recommendedName>
</protein>
<dbReference type="GO" id="GO:0061908">
    <property type="term" value="C:phagophore"/>
    <property type="evidence" value="ECO:0007669"/>
    <property type="project" value="TreeGrafter"/>
</dbReference>
<dbReference type="PANTHER" id="PTHR13190:SF1">
    <property type="entry name" value="AUTOPHAGY-RELATED 2, ISOFORM A"/>
    <property type="match status" value="1"/>
</dbReference>
<gene>
    <name evidence="13" type="ORF">NCGR_LOCUS63679</name>
</gene>
<dbReference type="GO" id="GO:0043495">
    <property type="term" value="F:protein-membrane adaptor activity"/>
    <property type="evidence" value="ECO:0007669"/>
    <property type="project" value="TreeGrafter"/>
</dbReference>
<dbReference type="GO" id="GO:0034727">
    <property type="term" value="P:piecemeal microautophagy of the nucleus"/>
    <property type="evidence" value="ECO:0007669"/>
    <property type="project" value="TreeGrafter"/>
</dbReference>
<dbReference type="GO" id="GO:0061709">
    <property type="term" value="P:reticulophagy"/>
    <property type="evidence" value="ECO:0007669"/>
    <property type="project" value="TreeGrafter"/>
</dbReference>
<comment type="catalytic activity">
    <reaction evidence="11">
        <text>a 1,2-diacyl-sn-glycero-3-phosphoethanolamine(in) = a 1,2-diacyl-sn-glycero-3-phosphoethanolamine(out)</text>
        <dbReference type="Rhea" id="RHEA:38895"/>
        <dbReference type="ChEBI" id="CHEBI:64612"/>
    </reaction>
</comment>
<dbReference type="EMBL" id="CAJGYO010000019">
    <property type="protein sequence ID" value="CAD6339581.1"/>
    <property type="molecule type" value="Genomic_DNA"/>
</dbReference>
<evidence type="ECO:0000313" key="14">
    <source>
        <dbReference type="Proteomes" id="UP000604825"/>
    </source>
</evidence>
<keyword evidence="5" id="KW-0813">Transport</keyword>
<comment type="similarity">
    <text evidence="3">Belongs to the ATG2 family.</text>
</comment>
<keyword evidence="6" id="KW-0256">Endoplasmic reticulum</keyword>
<dbReference type="GO" id="GO:0034045">
    <property type="term" value="C:phagophore assembly site membrane"/>
    <property type="evidence" value="ECO:0007669"/>
    <property type="project" value="UniProtKB-SubCell"/>
</dbReference>
<evidence type="ECO:0000256" key="2">
    <source>
        <dbReference type="ARBA" id="ARBA00004623"/>
    </source>
</evidence>
<evidence type="ECO:0000256" key="10">
    <source>
        <dbReference type="ARBA" id="ARBA00024479"/>
    </source>
</evidence>
<dbReference type="OrthoDB" id="18982at2759"/>
<keyword evidence="14" id="KW-1185">Reference proteome</keyword>
<comment type="catalytic activity">
    <reaction evidence="10">
        <text>a 1,2-diacyl-sn-glycero-3-phospho-L-serine(in) = a 1,2-diacyl-sn-glycero-3-phospho-L-serine(out)</text>
        <dbReference type="Rhea" id="RHEA:38663"/>
        <dbReference type="ChEBI" id="CHEBI:57262"/>
    </reaction>
</comment>
<evidence type="ECO:0000256" key="7">
    <source>
        <dbReference type="ARBA" id="ARBA00023006"/>
    </source>
</evidence>
<accession>A0A811SD86</accession>
<sequence>MGFLDGLRLDTLLKRVCKSLLKKRLGDLILGDLDLDQFDIQLGRGTLQLNDLALNAEFINRKLSGSPIMLKEGSIKSLLVRFAASCEIVVEELELVLAPSVASEVDDVHTECSVSGSTSDTQTLVKTQRNESDSNQCSTSVSRDVDEGVKRIASAVKWFLTSFNIKLKNVYVVFDPQISLNSGVPETSRSLVFRIKEVEFGTQLGLFKLDNFLTFHEAVIEFLKMDDVDALLQNDPVNRTDDISARHSTTAVFTGPIGGFSGKLNLSIPWNKGCLNFEKIDADVSVDSLELRLQFSSIRWIMNVWDSLQRKPVDEQSCVHNIADISISSSSSAFCPPASSSLKPGLDSVIATSEYLAQSTFSQSKQDKIQDSFLTRAHVITDWMEPVARKDLGDPDSDCDESIDQFFECFEELRNSQSSLGNSGIWDWTCSVFNAISFASTLASGSDQVPKEPVVKRTLRASITEVSVLLLFSDDTDIENSSVPVSAVDDMRNSEMFSSCLSSEHFEKSIISPATASSLNMHHLKAKCENIHLDLQTYPKNVRFKASIAQIKIDEYYRAGNNNSDDSNLGNHFLNNNLRQGVQASLPRCLFAAGDHSVETYEFCGNSSSELTRVELLKTFGECTFYYDVSTKDQDGNLVSSTSMSICLAPLLLWVHFHTIYMLLSFVSKVESDLSHGEHKIQKHGDEKGSRLTTSTNMSSSGSLKVQISLSPARIVLCFPSEFSWDLSHPSVLDKFLVIDHTSCLNMVGTASHPQNEMQNEVHLSKPCTSIHLALGNIDVYLVKPVNNVLVGRTFSTMKILSVTGASYNDSGITLIRRMYPVTGPEILNNA</sequence>
<evidence type="ECO:0000256" key="9">
    <source>
        <dbReference type="ARBA" id="ARBA00023136"/>
    </source>
</evidence>
<evidence type="ECO:0000256" key="11">
    <source>
        <dbReference type="ARBA" id="ARBA00024615"/>
    </source>
</evidence>
<dbReference type="AlphaFoldDB" id="A0A811SD86"/>
<evidence type="ECO:0000256" key="4">
    <source>
        <dbReference type="ARBA" id="ARBA00018070"/>
    </source>
</evidence>
<keyword evidence="9" id="KW-0472">Membrane</keyword>
<dbReference type="GO" id="GO:0061723">
    <property type="term" value="P:glycophagy"/>
    <property type="evidence" value="ECO:0007669"/>
    <property type="project" value="TreeGrafter"/>
</dbReference>
<proteinExistence type="inferred from homology"/>
<keyword evidence="8" id="KW-0445">Lipid transport</keyword>
<dbReference type="GO" id="GO:0000045">
    <property type="term" value="P:autophagosome assembly"/>
    <property type="evidence" value="ECO:0007669"/>
    <property type="project" value="TreeGrafter"/>
</dbReference>
<feature type="region of interest" description="Disordered" evidence="12">
    <location>
        <begin position="678"/>
        <end position="698"/>
    </location>
</feature>
<evidence type="ECO:0000256" key="8">
    <source>
        <dbReference type="ARBA" id="ARBA00023055"/>
    </source>
</evidence>
<evidence type="ECO:0000313" key="13">
    <source>
        <dbReference type="EMBL" id="CAD6339581.1"/>
    </source>
</evidence>
<evidence type="ECO:0000256" key="1">
    <source>
        <dbReference type="ARBA" id="ARBA00004406"/>
    </source>
</evidence>
<dbReference type="InterPro" id="IPR026849">
    <property type="entry name" value="ATG2"/>
</dbReference>
<organism evidence="13 14">
    <name type="scientific">Miscanthus lutarioriparius</name>
    <dbReference type="NCBI Taxonomy" id="422564"/>
    <lineage>
        <taxon>Eukaryota</taxon>
        <taxon>Viridiplantae</taxon>
        <taxon>Streptophyta</taxon>
        <taxon>Embryophyta</taxon>
        <taxon>Tracheophyta</taxon>
        <taxon>Spermatophyta</taxon>
        <taxon>Magnoliopsida</taxon>
        <taxon>Liliopsida</taxon>
        <taxon>Poales</taxon>
        <taxon>Poaceae</taxon>
        <taxon>PACMAD clade</taxon>
        <taxon>Panicoideae</taxon>
        <taxon>Andropogonodae</taxon>
        <taxon>Andropogoneae</taxon>
        <taxon>Saccharinae</taxon>
        <taxon>Miscanthus</taxon>
    </lineage>
</organism>
<comment type="caution">
    <text evidence="13">The sequence shown here is derived from an EMBL/GenBank/DDBJ whole genome shotgun (WGS) entry which is preliminary data.</text>
</comment>
<dbReference type="PANTHER" id="PTHR13190">
    <property type="entry name" value="AUTOPHAGY-RELATED 2, ISOFORM A"/>
    <property type="match status" value="1"/>
</dbReference>
<feature type="compositionally biased region" description="Basic and acidic residues" evidence="12">
    <location>
        <begin position="678"/>
        <end position="690"/>
    </location>
</feature>
<feature type="region of interest" description="Disordered" evidence="12">
    <location>
        <begin position="112"/>
        <end position="140"/>
    </location>
</feature>
<dbReference type="Proteomes" id="UP000604825">
    <property type="component" value="Unassembled WGS sequence"/>
</dbReference>